<dbReference type="RefSeq" id="WP_225005209.1">
    <property type="nucleotide sequence ID" value="NZ_CP086136.1"/>
</dbReference>
<organism evidence="1 2">
    <name type="scientific">Bradyrhizobium barranii subsp. barranii</name>
    <dbReference type="NCBI Taxonomy" id="2823807"/>
    <lineage>
        <taxon>Bacteria</taxon>
        <taxon>Pseudomonadati</taxon>
        <taxon>Pseudomonadota</taxon>
        <taxon>Alphaproteobacteria</taxon>
        <taxon>Hyphomicrobiales</taxon>
        <taxon>Nitrobacteraceae</taxon>
        <taxon>Bradyrhizobium</taxon>
        <taxon>Bradyrhizobium barranii</taxon>
    </lineage>
</organism>
<dbReference type="AlphaFoldDB" id="A0A9X9XMW6"/>
<evidence type="ECO:0000313" key="1">
    <source>
        <dbReference type="EMBL" id="UEM09010.1"/>
    </source>
</evidence>
<dbReference type="EMBL" id="CP086136">
    <property type="protein sequence ID" value="UEM09010.1"/>
    <property type="molecule type" value="Genomic_DNA"/>
</dbReference>
<protein>
    <submittedName>
        <fullName evidence="1">Uncharacterized protein</fullName>
    </submittedName>
</protein>
<accession>A0A9X9XMW6</accession>
<reference evidence="1 2" key="1">
    <citation type="journal article" date="2022" name="Int. J. Syst. Evol. Microbiol.">
        <title>Strains of Bradyrhizobium barranii sp. nov. associated with legumes native to Canada are symbionts of soybeans and belong to different subspecies (subsp. barranii subsp. nov. and subsp. apii subsp. nov.) and symbiovars (sv. glycinearum and sv. septentrionale).</title>
        <authorList>
            <person name="Bromfield E.S.P."/>
            <person name="Cloutier S."/>
            <person name="Wasai-Hara S."/>
            <person name="Minamisawa K."/>
        </authorList>
    </citation>
    <scope>NUCLEOTIDE SEQUENCE [LARGE SCALE GENOMIC DNA]</scope>
    <source>
        <strain evidence="1 2">144S4</strain>
    </source>
</reference>
<name>A0A9X9XMW6_9BRAD</name>
<dbReference type="Proteomes" id="UP000664702">
    <property type="component" value="Chromosome"/>
</dbReference>
<gene>
    <name evidence="1" type="ORF">J4G43_030190</name>
</gene>
<evidence type="ECO:0000313" key="2">
    <source>
        <dbReference type="Proteomes" id="UP000664702"/>
    </source>
</evidence>
<dbReference type="KEGG" id="bban:J4G43_030190"/>
<sequence>MLTFNDSELEALDSGVVRLGVFFRLETDPVVRLWLGFGDIAPGINAYDVDGAVYRGLGELQNVPAINQLINGAAERVEFVMSGVSGEVLQISQGDDAEAIQGARADVGIGLMGQDWGLLGSLHWMASYVADILSGQQQPARPGDPIVRLVSLSAGTRFTRRRRPSLSYFTEQDQKRRFPGDRACDLVTNYAHGFNKTWPVFS</sequence>
<proteinExistence type="predicted"/>